<evidence type="ECO:0000256" key="3">
    <source>
        <dbReference type="ARBA" id="ARBA00023163"/>
    </source>
</evidence>
<name>A0A7C9NMK8_9BACT</name>
<evidence type="ECO:0000313" key="6">
    <source>
        <dbReference type="EMBL" id="NBI35107.1"/>
    </source>
</evidence>
<feature type="transmembrane region" description="Helical" evidence="4">
    <location>
        <begin position="145"/>
        <end position="164"/>
    </location>
</feature>
<protein>
    <submittedName>
        <fullName evidence="6">LuxR family transcriptional regulator</fullName>
    </submittedName>
</protein>
<feature type="transmembrane region" description="Helical" evidence="4">
    <location>
        <begin position="170"/>
        <end position="192"/>
    </location>
</feature>
<dbReference type="GO" id="GO:0006355">
    <property type="term" value="P:regulation of DNA-templated transcription"/>
    <property type="evidence" value="ECO:0007669"/>
    <property type="project" value="InterPro"/>
</dbReference>
<keyword evidence="2" id="KW-0238">DNA-binding</keyword>
<feature type="transmembrane region" description="Helical" evidence="4">
    <location>
        <begin position="53"/>
        <end position="75"/>
    </location>
</feature>
<organism evidence="6">
    <name type="scientific">Muribaculaceae bacterium Z82</name>
    <dbReference type="NCBI Taxonomy" id="2304548"/>
    <lineage>
        <taxon>Bacteria</taxon>
        <taxon>Pseudomonadati</taxon>
        <taxon>Bacteroidota</taxon>
        <taxon>Bacteroidia</taxon>
        <taxon>Bacteroidales</taxon>
        <taxon>Muribaculaceae</taxon>
    </lineage>
</organism>
<dbReference type="SMART" id="SM00421">
    <property type="entry name" value="HTH_LUXR"/>
    <property type="match status" value="1"/>
</dbReference>
<dbReference type="InterPro" id="IPR000792">
    <property type="entry name" value="Tscrpt_reg_LuxR_C"/>
</dbReference>
<evidence type="ECO:0000256" key="1">
    <source>
        <dbReference type="ARBA" id="ARBA00023015"/>
    </source>
</evidence>
<keyword evidence="3" id="KW-0804">Transcription</keyword>
<sequence length="495" mass="50985">MAKPASSDGAEPDGCGPAAAPALVALRCLVALVLLMASGGVINGTIYASMASFFAVGREIATCANALAFVLLAVVALRRPSLLDGRAITAGVAVTVVAGALCMAAGISLRNPPLLLAGLLCRSVSSAWATGLFTVALSTLPTGRSVLLVTAGGAVLSGAAGILIPAGCPVAAACAILAVCTIAPLALVQGIADPSLACIRQGGGIAMRDLKGFAPFVPLVLCMFLMAVASGYAIAFNQQNDAPVVNLAGDAIVAIVFVGLLAASPRKSEDLLFTLSVLLVVAGYLVAPYELVSASGFANALLGAGRDCFHLLLWILLAFVGRRNLFMLLPVVGFVRAASSLGTDVGAIVGHATNRLIASDPQLASIVASVMLFGFVAVLWTSFRRFSFTDAVNEVRLVTSPEIEGIGSRLDDACRVLGKQCGLTPRETEILVLLAKGRDGKFVAEKYVLSYQTVKTHIKHLYAKLSIHSRQELISLVDQTQVAMAAGTAEERAEG</sequence>
<keyword evidence="4" id="KW-1133">Transmembrane helix</keyword>
<dbReference type="SUPFAM" id="SSF46894">
    <property type="entry name" value="C-terminal effector domain of the bipartite response regulators"/>
    <property type="match status" value="1"/>
</dbReference>
<dbReference type="Pfam" id="PF00196">
    <property type="entry name" value="GerE"/>
    <property type="match status" value="1"/>
</dbReference>
<feature type="transmembrane region" description="Helical" evidence="4">
    <location>
        <begin position="213"/>
        <end position="235"/>
    </location>
</feature>
<dbReference type="PANTHER" id="PTHR44688">
    <property type="entry name" value="DNA-BINDING TRANSCRIPTIONAL ACTIVATOR DEVR_DOSR"/>
    <property type="match status" value="1"/>
</dbReference>
<reference evidence="6" key="1">
    <citation type="submission" date="2018-08" db="EMBL/GenBank/DDBJ databases">
        <title>Murine metabolic-syndrome-specific gut microbial biobank.</title>
        <authorList>
            <person name="Liu C."/>
        </authorList>
    </citation>
    <scope>NUCLEOTIDE SEQUENCE [LARGE SCALE GENOMIC DNA]</scope>
    <source>
        <strain evidence="6">Z82</strain>
    </source>
</reference>
<accession>A0A7C9NMK8</accession>
<dbReference type="AlphaFoldDB" id="A0A7C9NMK8"/>
<feature type="transmembrane region" description="Helical" evidence="4">
    <location>
        <begin position="271"/>
        <end position="291"/>
    </location>
</feature>
<feature type="transmembrane region" description="Helical" evidence="4">
    <location>
        <begin position="87"/>
        <end position="109"/>
    </location>
</feature>
<feature type="transmembrane region" description="Helical" evidence="4">
    <location>
        <begin position="24"/>
        <end position="47"/>
    </location>
</feature>
<dbReference type="PANTHER" id="PTHR44688:SF16">
    <property type="entry name" value="DNA-BINDING TRANSCRIPTIONAL ACTIVATOR DEVR_DOSR"/>
    <property type="match status" value="1"/>
</dbReference>
<evidence type="ECO:0000256" key="2">
    <source>
        <dbReference type="ARBA" id="ARBA00023125"/>
    </source>
</evidence>
<dbReference type="InterPro" id="IPR036388">
    <property type="entry name" value="WH-like_DNA-bd_sf"/>
</dbReference>
<dbReference type="InterPro" id="IPR016032">
    <property type="entry name" value="Sig_transdc_resp-reg_C-effctor"/>
</dbReference>
<keyword evidence="4" id="KW-0812">Transmembrane</keyword>
<dbReference type="EMBL" id="QWKH01000074">
    <property type="protein sequence ID" value="NBI35107.1"/>
    <property type="molecule type" value="Genomic_DNA"/>
</dbReference>
<keyword evidence="1" id="KW-0805">Transcription regulation</keyword>
<dbReference type="Gene3D" id="1.10.10.10">
    <property type="entry name" value="Winged helix-like DNA-binding domain superfamily/Winged helix DNA-binding domain"/>
    <property type="match status" value="1"/>
</dbReference>
<feature type="transmembrane region" description="Helical" evidence="4">
    <location>
        <begin position="247"/>
        <end position="264"/>
    </location>
</feature>
<proteinExistence type="predicted"/>
<evidence type="ECO:0000259" key="5">
    <source>
        <dbReference type="PROSITE" id="PS50043"/>
    </source>
</evidence>
<feature type="transmembrane region" description="Helical" evidence="4">
    <location>
        <begin position="115"/>
        <end position="138"/>
    </location>
</feature>
<feature type="transmembrane region" description="Helical" evidence="4">
    <location>
        <begin position="363"/>
        <end position="383"/>
    </location>
</feature>
<dbReference type="CDD" id="cd06170">
    <property type="entry name" value="LuxR_C_like"/>
    <property type="match status" value="1"/>
</dbReference>
<feature type="domain" description="HTH luxR-type" evidence="5">
    <location>
        <begin position="416"/>
        <end position="481"/>
    </location>
</feature>
<dbReference type="GO" id="GO:0003677">
    <property type="term" value="F:DNA binding"/>
    <property type="evidence" value="ECO:0007669"/>
    <property type="project" value="UniProtKB-KW"/>
</dbReference>
<evidence type="ECO:0000256" key="4">
    <source>
        <dbReference type="SAM" id="Phobius"/>
    </source>
</evidence>
<dbReference type="PROSITE" id="PS50043">
    <property type="entry name" value="HTH_LUXR_2"/>
    <property type="match status" value="1"/>
</dbReference>
<keyword evidence="4" id="KW-0472">Membrane</keyword>
<comment type="caution">
    <text evidence="6">The sequence shown here is derived from an EMBL/GenBank/DDBJ whole genome shotgun (WGS) entry which is preliminary data.</text>
</comment>
<gene>
    <name evidence="6" type="ORF">D1639_08720</name>
</gene>
<dbReference type="PRINTS" id="PR00038">
    <property type="entry name" value="HTHLUXR"/>
</dbReference>